<name>A0ABP0KBX8_9DINO</name>
<evidence type="ECO:0000313" key="3">
    <source>
        <dbReference type="Proteomes" id="UP001642464"/>
    </source>
</evidence>
<comment type="caution">
    <text evidence="2">The sequence shown here is derived from an EMBL/GenBank/DDBJ whole genome shotgun (WGS) entry which is preliminary data.</text>
</comment>
<reference evidence="2 3" key="1">
    <citation type="submission" date="2024-02" db="EMBL/GenBank/DDBJ databases">
        <authorList>
            <person name="Chen Y."/>
            <person name="Shah S."/>
            <person name="Dougan E. K."/>
            <person name="Thang M."/>
            <person name="Chan C."/>
        </authorList>
    </citation>
    <scope>NUCLEOTIDE SEQUENCE [LARGE SCALE GENOMIC DNA]</scope>
</reference>
<feature type="transmembrane region" description="Helical" evidence="1">
    <location>
        <begin position="488"/>
        <end position="507"/>
    </location>
</feature>
<dbReference type="PANTHER" id="PTHR13018">
    <property type="entry name" value="PROBABLE MEMBRANE PROTEIN DUF221-RELATED"/>
    <property type="match status" value="1"/>
</dbReference>
<proteinExistence type="predicted"/>
<accession>A0ABP0KBX8</accession>
<organism evidence="2 3">
    <name type="scientific">Durusdinium trenchii</name>
    <dbReference type="NCBI Taxonomy" id="1381693"/>
    <lineage>
        <taxon>Eukaryota</taxon>
        <taxon>Sar</taxon>
        <taxon>Alveolata</taxon>
        <taxon>Dinophyceae</taxon>
        <taxon>Suessiales</taxon>
        <taxon>Symbiodiniaceae</taxon>
        <taxon>Durusdinium</taxon>
    </lineage>
</organism>
<evidence type="ECO:0000313" key="2">
    <source>
        <dbReference type="EMBL" id="CAK9024314.1"/>
    </source>
</evidence>
<keyword evidence="1" id="KW-0812">Transmembrane</keyword>
<dbReference type="PANTHER" id="PTHR13018:SF5">
    <property type="entry name" value="RE44586P"/>
    <property type="match status" value="1"/>
</dbReference>
<feature type="transmembrane region" description="Helical" evidence="1">
    <location>
        <begin position="452"/>
        <end position="476"/>
    </location>
</feature>
<feature type="transmembrane region" description="Helical" evidence="1">
    <location>
        <begin position="549"/>
        <end position="575"/>
    </location>
</feature>
<protein>
    <submittedName>
        <fullName evidence="2">Uncharacterized protein</fullName>
    </submittedName>
</protein>
<keyword evidence="1" id="KW-0472">Membrane</keyword>
<dbReference type="EMBL" id="CAXAMM010010835">
    <property type="protein sequence ID" value="CAK9024314.1"/>
    <property type="molecule type" value="Genomic_DNA"/>
</dbReference>
<feature type="transmembrane region" description="Helical" evidence="1">
    <location>
        <begin position="587"/>
        <end position="607"/>
    </location>
</feature>
<keyword evidence="3" id="KW-1185">Reference proteome</keyword>
<gene>
    <name evidence="2" type="ORF">SCF082_LOCUS16573</name>
</gene>
<evidence type="ECO:0000256" key="1">
    <source>
        <dbReference type="SAM" id="Phobius"/>
    </source>
</evidence>
<dbReference type="Proteomes" id="UP001642464">
    <property type="component" value="Unassembled WGS sequence"/>
</dbReference>
<keyword evidence="1" id="KW-1133">Transmembrane helix</keyword>
<feature type="transmembrane region" description="Helical" evidence="1">
    <location>
        <begin position="304"/>
        <end position="325"/>
    </location>
</feature>
<dbReference type="InterPro" id="IPR045122">
    <property type="entry name" value="Csc1-like"/>
</dbReference>
<sequence>MEADVEFQWPDSGREKVVEDYRFILWVRLDDVEKYGLEYCLYFQTLRYVCRFLFFMSIAAIFLIIFALEGSQFSNNDLCSRFARTTMGNVGVDTALAVGTLDVRLDSTSGALGITVLVGVQLVFPALALLLLSCFAWPRLAGHPDLTSEPSVADYALEVFGIPDSALESEIVSHFEELLRGSSFDGLVCDVAVARDFRGALLEAMEAGLNTHQKHERAQEHQRPVFSTFIVLGSEAERNWLMRGFRWQRWIRCFQPRSKRFCRKWPLYFRAAPEPCDLQWAHYLDGRYCGPSLTFQPLIRCCTFATLLLLLSTGSCISALLWWPLLGHLGSMSMQCTNWSETTAGSCNCFCFCESSSCDEWSPPVGILAQGLLAEIFQQMFPRVIQWTMKWWRCNYRSRQEGAWMITTALAHSCAALSPVLGLWGLKLLWAYQLVKSPSTFADPKWQMDLSFYLYGLPVIVIWCICRWLAVIIDALRLRAMRWTGQRFILWRQYASLVSTLAVTIIFQPAAPILTPLATLGLLARYWCEKSSMLRGASVRCGTPVRLALYSATTAAGCLWIATIFACGLFLAVLWQGPGHSLSSEPAVASLLFVAFLVGAPLLLWTIRGVLWMAFGFGDPPGTSRPLVYTKQRKAPPNRMSFHEAWLIMRHQHILYSYSIADNPDFNGLLQKLRPELAELVGREEPNVRTLVGRSIDVTCSRAVVQEAAPTRASAAA</sequence>
<feature type="transmembrane region" description="Helical" evidence="1">
    <location>
        <begin position="111"/>
        <end position="137"/>
    </location>
</feature>
<feature type="transmembrane region" description="Helical" evidence="1">
    <location>
        <begin position="48"/>
        <end position="68"/>
    </location>
</feature>